<keyword evidence="2" id="KW-1185">Reference proteome</keyword>
<evidence type="ECO:0000313" key="2">
    <source>
        <dbReference type="Proteomes" id="UP000004478"/>
    </source>
</evidence>
<dbReference type="PROSITE" id="PS51257">
    <property type="entry name" value="PROKAR_LIPOPROTEIN"/>
    <property type="match status" value="1"/>
</dbReference>
<dbReference type="OrthoDB" id="827293at2"/>
<dbReference type="EMBL" id="AMGM01000058">
    <property type="protein sequence ID" value="EKB48312.1"/>
    <property type="molecule type" value="Genomic_DNA"/>
</dbReference>
<accession>K1L881</accession>
<gene>
    <name evidence="1" type="ORF">B879_03086</name>
</gene>
<dbReference type="Proteomes" id="UP000004478">
    <property type="component" value="Unassembled WGS sequence"/>
</dbReference>
<proteinExistence type="predicted"/>
<protein>
    <recommendedName>
        <fullName evidence="3">Lipocalin-like domain-containing protein</fullName>
    </recommendedName>
</protein>
<dbReference type="RefSeq" id="WP_009186106.1">
    <property type="nucleotide sequence ID" value="NZ_AMGM01000058.1"/>
</dbReference>
<reference evidence="1 2" key="1">
    <citation type="journal article" date="2012" name="J. Bacteriol.">
        <title>Draft Genome Sequence of Cecembia lonarensis Strain LW9T, Isolated from Lonar Lake, a Haloalkaline Lake in India.</title>
        <authorList>
            <person name="Shivaji S."/>
            <person name="Ara S."/>
            <person name="Singh A."/>
            <person name="Pinnaka A.K."/>
        </authorList>
    </citation>
    <scope>NUCLEOTIDE SEQUENCE [LARGE SCALE GENOMIC DNA]</scope>
    <source>
        <strain evidence="1 2">LW9</strain>
    </source>
</reference>
<name>K1L881_CECL9</name>
<comment type="caution">
    <text evidence="1">The sequence shown here is derived from an EMBL/GenBank/DDBJ whole genome shotgun (WGS) entry which is preliminary data.</text>
</comment>
<evidence type="ECO:0000313" key="1">
    <source>
        <dbReference type="EMBL" id="EKB48312.1"/>
    </source>
</evidence>
<dbReference type="AlphaFoldDB" id="K1L881"/>
<evidence type="ECO:0008006" key="3">
    <source>
        <dbReference type="Google" id="ProtNLM"/>
    </source>
</evidence>
<sequence length="142" mass="16824">MRTKILSILFLFVMLSACKRETPEENPLSGNWYGFDADSLYYELYISDTMIILNHETMGIAEYVYERDGNRLITTTPLFFERIWTFEELNDSLFIISDTLERHHYKKLDIPHDFFKSVGDSIALQDFKEAFIMRIKSKTVEE</sequence>
<organism evidence="1 2">
    <name type="scientific">Cecembia lonarensis (strain CCUG 58316 / KCTC 22772 / LW9)</name>
    <dbReference type="NCBI Taxonomy" id="1225176"/>
    <lineage>
        <taxon>Bacteria</taxon>
        <taxon>Pseudomonadati</taxon>
        <taxon>Bacteroidota</taxon>
        <taxon>Cytophagia</taxon>
        <taxon>Cytophagales</taxon>
        <taxon>Cyclobacteriaceae</taxon>
        <taxon>Cecembia</taxon>
    </lineage>
</organism>